<dbReference type="EMBL" id="JACIIV010000013">
    <property type="protein sequence ID" value="MBB6227873.1"/>
    <property type="molecule type" value="Genomic_DNA"/>
</dbReference>
<evidence type="ECO:0000313" key="3">
    <source>
        <dbReference type="Proteomes" id="UP000538147"/>
    </source>
</evidence>
<evidence type="ECO:0000313" key="2">
    <source>
        <dbReference type="EMBL" id="MBB6227873.1"/>
    </source>
</evidence>
<dbReference type="AlphaFoldDB" id="A0A841LA84"/>
<sequence>MTMAEQPIKRTTDDARAGETRGNVRWILIISTLVVVGVFIWIAFGTPTDSDNVDSGPAPASETN</sequence>
<keyword evidence="3" id="KW-1185">Reference proteome</keyword>
<evidence type="ECO:0000256" key="1">
    <source>
        <dbReference type="SAM" id="Phobius"/>
    </source>
</evidence>
<feature type="transmembrane region" description="Helical" evidence="1">
    <location>
        <begin position="26"/>
        <end position="44"/>
    </location>
</feature>
<name>A0A841LA84_9SPHN</name>
<keyword evidence="1" id="KW-0472">Membrane</keyword>
<dbReference type="RefSeq" id="WP_184199199.1">
    <property type="nucleotide sequence ID" value="NZ_BMOX01000131.1"/>
</dbReference>
<keyword evidence="1" id="KW-1133">Transmembrane helix</keyword>
<organism evidence="2 3">
    <name type="scientific">Polymorphobacter multimanifer</name>
    <dbReference type="NCBI Taxonomy" id="1070431"/>
    <lineage>
        <taxon>Bacteria</taxon>
        <taxon>Pseudomonadati</taxon>
        <taxon>Pseudomonadota</taxon>
        <taxon>Alphaproteobacteria</taxon>
        <taxon>Sphingomonadales</taxon>
        <taxon>Sphingosinicellaceae</taxon>
        <taxon>Polymorphobacter</taxon>
    </lineage>
</organism>
<protein>
    <submittedName>
        <fullName evidence="2">Uncharacterized protein</fullName>
    </submittedName>
</protein>
<proteinExistence type="predicted"/>
<accession>A0A841LA84</accession>
<gene>
    <name evidence="2" type="ORF">FHS79_002054</name>
</gene>
<keyword evidence="1" id="KW-0812">Transmembrane</keyword>
<reference evidence="2 3" key="1">
    <citation type="submission" date="2020-08" db="EMBL/GenBank/DDBJ databases">
        <title>Genomic Encyclopedia of Type Strains, Phase IV (KMG-IV): sequencing the most valuable type-strain genomes for metagenomic binning, comparative biology and taxonomic classification.</title>
        <authorList>
            <person name="Goeker M."/>
        </authorList>
    </citation>
    <scope>NUCLEOTIDE SEQUENCE [LARGE SCALE GENOMIC DNA]</scope>
    <source>
        <strain evidence="2 3">DSM 102189</strain>
    </source>
</reference>
<dbReference type="Proteomes" id="UP000538147">
    <property type="component" value="Unassembled WGS sequence"/>
</dbReference>
<comment type="caution">
    <text evidence="2">The sequence shown here is derived from an EMBL/GenBank/DDBJ whole genome shotgun (WGS) entry which is preliminary data.</text>
</comment>